<organism evidence="1 2">
    <name type="scientific">Listeria aquatica</name>
    <dbReference type="NCBI Taxonomy" id="1494960"/>
    <lineage>
        <taxon>Bacteria</taxon>
        <taxon>Bacillati</taxon>
        <taxon>Bacillota</taxon>
        <taxon>Bacilli</taxon>
        <taxon>Bacillales</taxon>
        <taxon>Listeriaceae</taxon>
        <taxon>Listeria</taxon>
    </lineage>
</organism>
<dbReference type="GO" id="GO:0006310">
    <property type="term" value="P:DNA recombination"/>
    <property type="evidence" value="ECO:0007669"/>
    <property type="project" value="InterPro"/>
</dbReference>
<dbReference type="GO" id="GO:0006281">
    <property type="term" value="P:DNA repair"/>
    <property type="evidence" value="ECO:0007669"/>
    <property type="project" value="InterPro"/>
</dbReference>
<dbReference type="GO" id="GO:0000287">
    <property type="term" value="F:magnesium ion binding"/>
    <property type="evidence" value="ECO:0007669"/>
    <property type="project" value="InterPro"/>
</dbReference>
<sequence length="123" mass="14214">MTNKIVIPLPLTDLNTYINKERGHRQAGAAEKRKMTKKCALFVTRAMQLGVKFEFPCRVKLTWIIPNKRKDADNIAFAKKFIFDGMVQAGFIENDNLNYIKGFSDHFMINKDEESRVIVEMEA</sequence>
<proteinExistence type="predicted"/>
<reference evidence="1 2" key="1">
    <citation type="submission" date="2020-03" db="EMBL/GenBank/DDBJ databases">
        <title>Soil Listeria distribution.</title>
        <authorList>
            <person name="Liao J."/>
            <person name="Wiedmann M."/>
        </authorList>
    </citation>
    <scope>NUCLEOTIDE SEQUENCE [LARGE SCALE GENOMIC DNA]</scope>
    <source>
        <strain evidence="1 2">FSL L7-1507</strain>
    </source>
</reference>
<evidence type="ECO:0000313" key="2">
    <source>
        <dbReference type="Proteomes" id="UP000559885"/>
    </source>
</evidence>
<dbReference type="InterPro" id="IPR036614">
    <property type="entry name" value="RusA-like_sf"/>
</dbReference>
<evidence type="ECO:0000313" key="1">
    <source>
        <dbReference type="EMBL" id="MBC1521421.1"/>
    </source>
</evidence>
<protein>
    <submittedName>
        <fullName evidence="1">RusA family crossover junction endodeoxyribonuclease</fullName>
    </submittedName>
</protein>
<dbReference type="Proteomes" id="UP000559885">
    <property type="component" value="Unassembled WGS sequence"/>
</dbReference>
<accession>A0A841ZS36</accession>
<name>A0A841ZS36_9LIST</name>
<comment type="caution">
    <text evidence="1">The sequence shown here is derived from an EMBL/GenBank/DDBJ whole genome shotgun (WGS) entry which is preliminary data.</text>
</comment>
<gene>
    <name evidence="1" type="ORF">HB912_07155</name>
</gene>
<dbReference type="EMBL" id="JAARRM010000002">
    <property type="protein sequence ID" value="MBC1521421.1"/>
    <property type="molecule type" value="Genomic_DNA"/>
</dbReference>
<dbReference type="SUPFAM" id="SSF103084">
    <property type="entry name" value="Holliday junction resolvase RusA"/>
    <property type="match status" value="1"/>
</dbReference>
<dbReference type="AlphaFoldDB" id="A0A841ZS36"/>
<dbReference type="Gene3D" id="3.30.1330.70">
    <property type="entry name" value="Holliday junction resolvase RusA"/>
    <property type="match status" value="1"/>
</dbReference>